<dbReference type="EMBL" id="JACCFL010000001">
    <property type="protein sequence ID" value="NYJ25582.1"/>
    <property type="molecule type" value="Genomic_DNA"/>
</dbReference>
<feature type="region of interest" description="Disordered" evidence="1">
    <location>
        <begin position="132"/>
        <end position="169"/>
    </location>
</feature>
<feature type="signal peptide" evidence="2">
    <location>
        <begin position="1"/>
        <end position="29"/>
    </location>
</feature>
<reference evidence="3 4" key="1">
    <citation type="submission" date="2020-07" db="EMBL/GenBank/DDBJ databases">
        <title>Sequencing the genomes of 1000 actinobacteria strains.</title>
        <authorList>
            <person name="Klenk H.-P."/>
        </authorList>
    </citation>
    <scope>NUCLEOTIDE SEQUENCE [LARGE SCALE GENOMIC DNA]</scope>
    <source>
        <strain evidence="3 4">DSM 15165</strain>
    </source>
</reference>
<evidence type="ECO:0000256" key="2">
    <source>
        <dbReference type="SAM" id="SignalP"/>
    </source>
</evidence>
<sequence length="169" mass="17509">MTITRRRRRTPPALALGFTIALAALTALAGCAGSEPVPGPQATGTPNAMTRSDWQLRYAHCMRENGIDARDPGSAGGALLDTDADQDTLMAAAGACRAKLGNPPAATAEEASEAERMALDAGREMARCYRERGYDMPDPRPGEAPQLPADASDEALQACGAGGRATPGQ</sequence>
<dbReference type="RefSeq" id="WP_179608361.1">
    <property type="nucleotide sequence ID" value="NZ_BAABEH010000001.1"/>
</dbReference>
<dbReference type="AlphaFoldDB" id="A0A853CYF3"/>
<gene>
    <name evidence="3" type="ORF">HNR13_003869</name>
</gene>
<proteinExistence type="predicted"/>
<keyword evidence="2" id="KW-0732">Signal</keyword>
<evidence type="ECO:0008006" key="5">
    <source>
        <dbReference type="Google" id="ProtNLM"/>
    </source>
</evidence>
<feature type="chain" id="PRO_5032650933" description="Lipoprotein" evidence="2">
    <location>
        <begin position="30"/>
        <end position="169"/>
    </location>
</feature>
<feature type="compositionally biased region" description="Basic and acidic residues" evidence="1">
    <location>
        <begin position="132"/>
        <end position="141"/>
    </location>
</feature>
<name>A0A853CYF3_9MICO</name>
<evidence type="ECO:0000313" key="4">
    <source>
        <dbReference type="Proteomes" id="UP000578352"/>
    </source>
</evidence>
<dbReference type="PROSITE" id="PS51257">
    <property type="entry name" value="PROKAR_LIPOPROTEIN"/>
    <property type="match status" value="1"/>
</dbReference>
<evidence type="ECO:0000256" key="1">
    <source>
        <dbReference type="SAM" id="MobiDB-lite"/>
    </source>
</evidence>
<feature type="compositionally biased region" description="Gly residues" evidence="1">
    <location>
        <begin position="160"/>
        <end position="169"/>
    </location>
</feature>
<evidence type="ECO:0000313" key="3">
    <source>
        <dbReference type="EMBL" id="NYJ25582.1"/>
    </source>
</evidence>
<accession>A0A853CYF3</accession>
<comment type="caution">
    <text evidence="3">The sequence shown here is derived from an EMBL/GenBank/DDBJ whole genome shotgun (WGS) entry which is preliminary data.</text>
</comment>
<dbReference type="Proteomes" id="UP000578352">
    <property type="component" value="Unassembled WGS sequence"/>
</dbReference>
<protein>
    <recommendedName>
        <fullName evidence="5">Lipoprotein</fullName>
    </recommendedName>
</protein>
<organism evidence="3 4">
    <name type="scientific">Leifsonia shinshuensis</name>
    <dbReference type="NCBI Taxonomy" id="150026"/>
    <lineage>
        <taxon>Bacteria</taxon>
        <taxon>Bacillati</taxon>
        <taxon>Actinomycetota</taxon>
        <taxon>Actinomycetes</taxon>
        <taxon>Micrococcales</taxon>
        <taxon>Microbacteriaceae</taxon>
        <taxon>Leifsonia</taxon>
    </lineage>
</organism>